<proteinExistence type="predicted"/>
<dbReference type="SUPFAM" id="SSF56112">
    <property type="entry name" value="Protein kinase-like (PK-like)"/>
    <property type="match status" value="1"/>
</dbReference>
<dbReference type="GO" id="GO:0006646">
    <property type="term" value="P:phosphatidylethanolamine biosynthetic process"/>
    <property type="evidence" value="ECO:0007669"/>
    <property type="project" value="TreeGrafter"/>
</dbReference>
<dbReference type="GO" id="GO:0005737">
    <property type="term" value="C:cytoplasm"/>
    <property type="evidence" value="ECO:0007669"/>
    <property type="project" value="TreeGrafter"/>
</dbReference>
<keyword evidence="1" id="KW-0418">Kinase</keyword>
<organism evidence="1">
    <name type="scientific">uncultured gamma proteobacterium HF0200_34B07</name>
    <dbReference type="NCBI Taxonomy" id="723571"/>
    <lineage>
        <taxon>Bacteria</taxon>
        <taxon>Pseudomonadati</taxon>
        <taxon>Pseudomonadota</taxon>
        <taxon>Gammaproteobacteria</taxon>
        <taxon>environmental samples</taxon>
    </lineage>
</organism>
<reference evidence="1" key="1">
    <citation type="submission" date="2010-01" db="EMBL/GenBank/DDBJ databases">
        <title>Genome fragments of uncultured bacteria from the North Pacific subtropical Gyre.</title>
        <authorList>
            <person name="Pham V.D."/>
            <person name="Delong E.F."/>
        </authorList>
    </citation>
    <scope>NUCLEOTIDE SEQUENCE</scope>
</reference>
<dbReference type="AlphaFoldDB" id="E7C413"/>
<dbReference type="CDD" id="cd05151">
    <property type="entry name" value="ChoK-like"/>
    <property type="match status" value="1"/>
</dbReference>
<dbReference type="EMBL" id="GU567978">
    <property type="protein sequence ID" value="ADI22187.1"/>
    <property type="molecule type" value="Genomic_DNA"/>
</dbReference>
<dbReference type="Pfam" id="PF01633">
    <property type="entry name" value="Choline_kinase"/>
    <property type="match status" value="1"/>
</dbReference>
<dbReference type="Gene3D" id="3.30.200.20">
    <property type="entry name" value="Phosphorylase Kinase, domain 1"/>
    <property type="match status" value="1"/>
</dbReference>
<keyword evidence="1" id="KW-0808">Transferase</keyword>
<protein>
    <submittedName>
        <fullName evidence="1">Predicted choline kinase involved in LPS biosynthesis</fullName>
    </submittedName>
</protein>
<name>E7C413_9GAMM</name>
<sequence>MSKTAEPVVSQALASISFFDKLDLSSIKIERLGGLTNRNYKIDCTLGVFVLRLAGEGTSDYIDRKAEYHNALIASNAGVNAEIIHFDVDRGTMVSRYIDNGTTLDISAFNDEAVLNRTGHAFRQLHDCGQEFSGQFELFEQIDQYLSVLNDLGADLPSGYAEVQKDAEKLRTALTSHPLPNRPCHCDPMVENCVDNGKKVFIIDFEYAGNNDPMWDLGDLSVEGDFSEEQENIFMTAYFGHEPTPFDVGRMVMYKAMCDLLWTLWGIVQHVNNNPADDFWTYAVDRLNRCRTLMSNSEFPKHLSAVQRGPNE</sequence>
<dbReference type="PANTHER" id="PTHR22603:SF66">
    <property type="entry name" value="ETHANOLAMINE KINASE"/>
    <property type="match status" value="1"/>
</dbReference>
<dbReference type="InterPro" id="IPR011009">
    <property type="entry name" value="Kinase-like_dom_sf"/>
</dbReference>
<accession>E7C413</accession>
<evidence type="ECO:0000313" key="1">
    <source>
        <dbReference type="EMBL" id="ADI22187.1"/>
    </source>
</evidence>
<dbReference type="GO" id="GO:0004305">
    <property type="term" value="F:ethanolamine kinase activity"/>
    <property type="evidence" value="ECO:0007669"/>
    <property type="project" value="TreeGrafter"/>
</dbReference>
<dbReference type="PANTHER" id="PTHR22603">
    <property type="entry name" value="CHOLINE/ETHANOALAMINE KINASE"/>
    <property type="match status" value="1"/>
</dbReference>
<dbReference type="Gene3D" id="3.90.1200.10">
    <property type="match status" value="1"/>
</dbReference>